<dbReference type="InterPro" id="IPR025509">
    <property type="entry name" value="DUF4396"/>
</dbReference>
<keyword evidence="1" id="KW-0812">Transmembrane</keyword>
<evidence type="ECO:0000256" key="1">
    <source>
        <dbReference type="SAM" id="Phobius"/>
    </source>
</evidence>
<gene>
    <name evidence="3" type="ORF">LCGC14_1501210</name>
</gene>
<keyword evidence="1" id="KW-1133">Transmembrane helix</keyword>
<keyword evidence="1" id="KW-0472">Membrane</keyword>
<evidence type="ECO:0000259" key="2">
    <source>
        <dbReference type="Pfam" id="PF14342"/>
    </source>
</evidence>
<feature type="transmembrane region" description="Helical" evidence="1">
    <location>
        <begin position="44"/>
        <end position="63"/>
    </location>
</feature>
<accession>A0A0F9JPW9</accession>
<feature type="transmembrane region" description="Helical" evidence="1">
    <location>
        <begin position="127"/>
        <end position="148"/>
    </location>
</feature>
<name>A0A0F9JPW9_9ZZZZ</name>
<dbReference type="AlphaFoldDB" id="A0A0F9JPW9"/>
<comment type="caution">
    <text evidence="3">The sequence shown here is derived from an EMBL/GenBank/DDBJ whole genome shotgun (WGS) entry which is preliminary data.</text>
</comment>
<reference evidence="3" key="1">
    <citation type="journal article" date="2015" name="Nature">
        <title>Complex archaea that bridge the gap between prokaryotes and eukaryotes.</title>
        <authorList>
            <person name="Spang A."/>
            <person name="Saw J.H."/>
            <person name="Jorgensen S.L."/>
            <person name="Zaremba-Niedzwiedzka K."/>
            <person name="Martijn J."/>
            <person name="Lind A.E."/>
            <person name="van Eijk R."/>
            <person name="Schleper C."/>
            <person name="Guy L."/>
            <person name="Ettema T.J."/>
        </authorList>
    </citation>
    <scope>NUCLEOTIDE SEQUENCE</scope>
</reference>
<protein>
    <recommendedName>
        <fullName evidence="2">DUF4396 domain-containing protein</fullName>
    </recommendedName>
</protein>
<feature type="transmembrane region" description="Helical" evidence="1">
    <location>
        <begin position="12"/>
        <end position="32"/>
    </location>
</feature>
<sequence length="230" mass="25894">MELFAFLADPWFVTSWYFIGMGGAGWALYDMLFVNTAVNPPLKAAWPIIIFFFSILGLAFYFWTCRPSGVGDMTEKEKKQKHKEYVDNQFYKTIGALIHCVGGDGLGIVTAMIVLRLNGVTFWQEFWVEYAVGFAFGWIIFQLWAFLLQGNDIFTALWKAFRAEFFSMASVMIGMGFVMAQITPRVVGAAPPPNTFAFWGFASFGLLVGAILTFPVNYALIKIGWKHGMS</sequence>
<organism evidence="3">
    <name type="scientific">marine sediment metagenome</name>
    <dbReference type="NCBI Taxonomy" id="412755"/>
    <lineage>
        <taxon>unclassified sequences</taxon>
        <taxon>metagenomes</taxon>
        <taxon>ecological metagenomes</taxon>
    </lineage>
</organism>
<proteinExistence type="predicted"/>
<dbReference type="EMBL" id="LAZR01010894">
    <property type="protein sequence ID" value="KKM64456.1"/>
    <property type="molecule type" value="Genomic_DNA"/>
</dbReference>
<feature type="transmembrane region" description="Helical" evidence="1">
    <location>
        <begin position="160"/>
        <end position="184"/>
    </location>
</feature>
<feature type="transmembrane region" description="Helical" evidence="1">
    <location>
        <begin position="196"/>
        <end position="220"/>
    </location>
</feature>
<feature type="transmembrane region" description="Helical" evidence="1">
    <location>
        <begin position="90"/>
        <end position="115"/>
    </location>
</feature>
<dbReference type="Pfam" id="PF14342">
    <property type="entry name" value="DUF4396"/>
    <property type="match status" value="1"/>
</dbReference>
<evidence type="ECO:0000313" key="3">
    <source>
        <dbReference type="EMBL" id="KKM64456.1"/>
    </source>
</evidence>
<feature type="domain" description="DUF4396" evidence="2">
    <location>
        <begin position="93"/>
        <end position="226"/>
    </location>
</feature>